<accession>A0A0M6ZJI4</accession>
<dbReference type="OrthoDB" id="9799608at2"/>
<organism evidence="7 8">
    <name type="scientific">Roseibium album</name>
    <dbReference type="NCBI Taxonomy" id="311410"/>
    <lineage>
        <taxon>Bacteria</taxon>
        <taxon>Pseudomonadati</taxon>
        <taxon>Pseudomonadota</taxon>
        <taxon>Alphaproteobacteria</taxon>
        <taxon>Hyphomicrobiales</taxon>
        <taxon>Stappiaceae</taxon>
        <taxon>Roseibium</taxon>
    </lineage>
</organism>
<keyword evidence="4 5" id="KW-0684">Rhamnose metabolism</keyword>
<dbReference type="UniPathway" id="UPA00125"/>
<dbReference type="STRING" id="311410.LA5095_05754"/>
<keyword evidence="2 5" id="KW-0413">Isomerase</keyword>
<keyword evidence="1 5" id="KW-0963">Cytoplasm</keyword>
<evidence type="ECO:0000256" key="1">
    <source>
        <dbReference type="ARBA" id="ARBA00022490"/>
    </source>
</evidence>
<comment type="similarity">
    <text evidence="5">Belongs to the rhamnose mutarotase family.</text>
</comment>
<feature type="binding site" evidence="5">
    <location>
        <position position="41"/>
    </location>
    <ligand>
        <name>substrate</name>
    </ligand>
</feature>
<dbReference type="InterPro" id="IPR013448">
    <property type="entry name" value="L-rhamnose_mutarotase"/>
</dbReference>
<evidence type="ECO:0000256" key="5">
    <source>
        <dbReference type="HAMAP-Rule" id="MF_01663"/>
    </source>
</evidence>
<evidence type="ECO:0000313" key="8">
    <source>
        <dbReference type="Proteomes" id="UP000049983"/>
    </source>
</evidence>
<evidence type="ECO:0000256" key="6">
    <source>
        <dbReference type="NCBIfam" id="TIGR02625"/>
    </source>
</evidence>
<dbReference type="GO" id="GO:0019301">
    <property type="term" value="P:rhamnose catabolic process"/>
    <property type="evidence" value="ECO:0007669"/>
    <property type="project" value="UniProtKB-UniRule"/>
</dbReference>
<proteinExistence type="inferred from homology"/>
<keyword evidence="8" id="KW-1185">Reference proteome</keyword>
<dbReference type="AlphaFoldDB" id="A0A0M6ZJI4"/>
<dbReference type="NCBIfam" id="TIGR02625">
    <property type="entry name" value="YiiL_rotase"/>
    <property type="match status" value="1"/>
</dbReference>
<evidence type="ECO:0000256" key="2">
    <source>
        <dbReference type="ARBA" id="ARBA00023235"/>
    </source>
</evidence>
<feature type="binding site" evidence="5">
    <location>
        <begin position="76"/>
        <end position="77"/>
    </location>
    <ligand>
        <name>substrate</name>
    </ligand>
</feature>
<dbReference type="InterPro" id="IPR008000">
    <property type="entry name" value="Rham/fucose_mutarotase"/>
</dbReference>
<comment type="subcellular location">
    <subcellularLocation>
        <location evidence="5">Cytoplasm</location>
    </subcellularLocation>
</comment>
<evidence type="ECO:0000313" key="7">
    <source>
        <dbReference type="EMBL" id="CTQ79086.1"/>
    </source>
</evidence>
<reference evidence="8" key="1">
    <citation type="submission" date="2015-07" db="EMBL/GenBank/DDBJ databases">
        <authorList>
            <person name="Rodrigo-Torres Lidia"/>
            <person name="Arahal R.David."/>
        </authorList>
    </citation>
    <scope>NUCLEOTIDE SEQUENCE [LARGE SCALE GENOMIC DNA]</scope>
    <source>
        <strain evidence="8">CECT 5096</strain>
    </source>
</reference>
<dbReference type="SUPFAM" id="SSF54909">
    <property type="entry name" value="Dimeric alpha+beta barrel"/>
    <property type="match status" value="1"/>
</dbReference>
<dbReference type="EC" id="5.1.3.32" evidence="5 6"/>
<gene>
    <name evidence="7" type="primary">rhaM_3</name>
    <name evidence="5" type="synonym">rhaM</name>
    <name evidence="7" type="ORF">LA5096_06004</name>
</gene>
<dbReference type="GO" id="GO:0062192">
    <property type="term" value="F:L-rhamnose mutarotase activity"/>
    <property type="evidence" value="ECO:0007669"/>
    <property type="project" value="UniProtKB-UniRule"/>
</dbReference>
<name>A0A0M6ZJI4_9HYPH</name>
<dbReference type="PANTHER" id="PTHR34389:SF2">
    <property type="entry name" value="L-RHAMNOSE MUTAROTASE"/>
    <property type="match status" value="1"/>
</dbReference>
<evidence type="ECO:0000256" key="3">
    <source>
        <dbReference type="ARBA" id="ARBA00023277"/>
    </source>
</evidence>
<evidence type="ECO:0000256" key="4">
    <source>
        <dbReference type="ARBA" id="ARBA00023308"/>
    </source>
</evidence>
<dbReference type="EMBL" id="CXWC01000017">
    <property type="protein sequence ID" value="CTQ79086.1"/>
    <property type="molecule type" value="Genomic_DNA"/>
</dbReference>
<dbReference type="Gene3D" id="3.30.70.100">
    <property type="match status" value="1"/>
</dbReference>
<dbReference type="Pfam" id="PF05336">
    <property type="entry name" value="rhaM"/>
    <property type="match status" value="1"/>
</dbReference>
<dbReference type="PANTHER" id="PTHR34389">
    <property type="entry name" value="L-RHAMNOSE MUTAROTASE"/>
    <property type="match status" value="1"/>
</dbReference>
<dbReference type="Proteomes" id="UP000049983">
    <property type="component" value="Unassembled WGS sequence"/>
</dbReference>
<dbReference type="GO" id="GO:0005737">
    <property type="term" value="C:cytoplasm"/>
    <property type="evidence" value="ECO:0007669"/>
    <property type="project" value="UniProtKB-SubCell"/>
</dbReference>
<dbReference type="RefSeq" id="WP_055121244.1">
    <property type="nucleotide sequence ID" value="NZ_CANKXR010000024.1"/>
</dbReference>
<feature type="active site" description="Proton donor" evidence="5">
    <location>
        <position position="22"/>
    </location>
</feature>
<keyword evidence="3 5" id="KW-0119">Carbohydrate metabolism</keyword>
<dbReference type="GeneID" id="97673234"/>
<feature type="binding site" evidence="5">
    <location>
        <position position="18"/>
    </location>
    <ligand>
        <name>substrate</name>
    </ligand>
</feature>
<comment type="catalytic activity">
    <reaction evidence="5">
        <text>alpha-L-rhamnose = beta-L-rhamnose</text>
        <dbReference type="Rhea" id="RHEA:25584"/>
        <dbReference type="ChEBI" id="CHEBI:27586"/>
        <dbReference type="ChEBI" id="CHEBI:27907"/>
        <dbReference type="EC" id="5.1.3.32"/>
    </reaction>
</comment>
<dbReference type="HAMAP" id="MF_01663">
    <property type="entry name" value="L_rham_rotase"/>
    <property type="match status" value="1"/>
</dbReference>
<protein>
    <recommendedName>
        <fullName evidence="5 6">L-rhamnose mutarotase</fullName>
        <ecNumber evidence="5 6">5.1.3.32</ecNumber>
    </recommendedName>
    <alternativeName>
        <fullName evidence="5">Rhamnose 1-epimerase</fullName>
    </alternativeName>
    <alternativeName>
        <fullName evidence="5">Type-3 mutarotase</fullName>
    </alternativeName>
</protein>
<comment type="pathway">
    <text evidence="5">Carbohydrate metabolism; L-rhamnose metabolism.</text>
</comment>
<comment type="subunit">
    <text evidence="5">Homodimer.</text>
</comment>
<sequence length="104" mass="12254">MEKLAFKMILNPGMEAEYKKRHDEIWPELAALLKSAGIRDYSIHLDRDTNILFGVLWREDGHKMEDLPEHPVMQKWWAHMSDIMASQPDNKPVVKELETVFHLD</sequence>
<comment type="function">
    <text evidence="5">Involved in the anomeric conversion of L-rhamnose.</text>
</comment>
<dbReference type="InterPro" id="IPR011008">
    <property type="entry name" value="Dimeric_a/b-barrel"/>
</dbReference>